<gene>
    <name evidence="17" type="ORF">EX30DRAFT_341180</name>
</gene>
<evidence type="ECO:0000256" key="6">
    <source>
        <dbReference type="ARBA" id="ARBA00022692"/>
    </source>
</evidence>
<dbReference type="GO" id="GO:0046872">
    <property type="term" value="F:metal ion binding"/>
    <property type="evidence" value="ECO:0007669"/>
    <property type="project" value="UniProtKB-KW"/>
</dbReference>
<dbReference type="PANTHER" id="PTHR12302:SF3">
    <property type="entry name" value="SERINE_THREONINE-PROTEIN KINASE 31"/>
    <property type="match status" value="1"/>
</dbReference>
<keyword evidence="18" id="KW-1185">Reference proteome</keyword>
<dbReference type="Gene3D" id="2.40.50.90">
    <property type="match status" value="1"/>
</dbReference>
<keyword evidence="8" id="KW-0479">Metal-binding</keyword>
<feature type="compositionally biased region" description="Low complexity" evidence="15">
    <location>
        <begin position="9"/>
        <end position="19"/>
    </location>
</feature>
<evidence type="ECO:0000313" key="18">
    <source>
        <dbReference type="Proteomes" id="UP000298138"/>
    </source>
</evidence>
<evidence type="ECO:0000256" key="5">
    <source>
        <dbReference type="ARBA" id="ARBA00014651"/>
    </source>
</evidence>
<dbReference type="PANTHER" id="PTHR12302">
    <property type="entry name" value="EBNA2 BINDING PROTEIN P100"/>
    <property type="match status" value="1"/>
</dbReference>
<evidence type="ECO:0000259" key="16">
    <source>
        <dbReference type="PROSITE" id="PS50830"/>
    </source>
</evidence>
<evidence type="ECO:0000256" key="11">
    <source>
        <dbReference type="ARBA" id="ARBA00022837"/>
    </source>
</evidence>
<dbReference type="OrthoDB" id="430293at2759"/>
<dbReference type="Pfam" id="PF00565">
    <property type="entry name" value="SNase"/>
    <property type="match status" value="1"/>
</dbReference>
<sequence>MLWQPSPSPGSASSNSSASSRRDEPSLASFINSIHPVTASAITAVTLLATIHIHKNYIRRFPTAPHIPLSRYRTRRSLFGTVTSVGDGDNIRIYHTPGGRWLGWGWARKIPVTRGELKDQTVHIRLAGIDAPEGAHWGKPAQPYSAEALAWLRAYTLNHRVRVYIYRQDRYERAVGTVYIRKGLWRKDVGLQMLKAGLATVYEAKTDAEFGGDNIRLKYLEAERIAKHQRLGIWGLKKGFFISPYEFKKEARASGAEL</sequence>
<dbReference type="InterPro" id="IPR016071">
    <property type="entry name" value="Staphylococal_nuclease_OB-fold"/>
</dbReference>
<dbReference type="STRING" id="341454.A0A4S2MW53"/>
<evidence type="ECO:0000256" key="13">
    <source>
        <dbReference type="ARBA" id="ARBA00023128"/>
    </source>
</evidence>
<keyword evidence="12" id="KW-1133">Transmembrane helix</keyword>
<accession>A0A4S2MW53</accession>
<dbReference type="GO" id="GO:0004519">
    <property type="term" value="F:endonuclease activity"/>
    <property type="evidence" value="ECO:0007669"/>
    <property type="project" value="UniProtKB-KW"/>
</dbReference>
<dbReference type="PROSITE" id="PS50830">
    <property type="entry name" value="TNASE_3"/>
    <property type="match status" value="1"/>
</dbReference>
<evidence type="ECO:0000256" key="10">
    <source>
        <dbReference type="ARBA" id="ARBA00022801"/>
    </source>
</evidence>
<keyword evidence="6" id="KW-0812">Transmembrane</keyword>
<keyword evidence="7" id="KW-0540">Nuclease</keyword>
<protein>
    <recommendedName>
        <fullName evidence="4">Probable endonuclease LCL3</fullName>
    </recommendedName>
    <alternativeName>
        <fullName evidence="5">Probable endonuclease lcl3</fullName>
    </alternativeName>
</protein>
<keyword evidence="14" id="KW-0472">Membrane</keyword>
<dbReference type="InterPro" id="IPR035437">
    <property type="entry name" value="SNase_OB-fold_sf"/>
</dbReference>
<evidence type="ECO:0000313" key="17">
    <source>
        <dbReference type="EMBL" id="TGZ80850.1"/>
    </source>
</evidence>
<name>A0A4S2MW53_9PEZI</name>
<evidence type="ECO:0000256" key="14">
    <source>
        <dbReference type="ARBA" id="ARBA00023136"/>
    </source>
</evidence>
<evidence type="ECO:0000256" key="3">
    <source>
        <dbReference type="ARBA" id="ARBA00005435"/>
    </source>
</evidence>
<dbReference type="SMART" id="SM00318">
    <property type="entry name" value="SNc"/>
    <property type="match status" value="1"/>
</dbReference>
<keyword evidence="13" id="KW-0496">Mitochondrion</keyword>
<evidence type="ECO:0000256" key="9">
    <source>
        <dbReference type="ARBA" id="ARBA00022759"/>
    </source>
</evidence>
<evidence type="ECO:0000256" key="8">
    <source>
        <dbReference type="ARBA" id="ARBA00022723"/>
    </source>
</evidence>
<comment type="similarity">
    <text evidence="3">Belongs to the LCL3 family.</text>
</comment>
<dbReference type="EMBL" id="ML220122">
    <property type="protein sequence ID" value="TGZ80850.1"/>
    <property type="molecule type" value="Genomic_DNA"/>
</dbReference>
<evidence type="ECO:0000256" key="2">
    <source>
        <dbReference type="ARBA" id="ARBA00004173"/>
    </source>
</evidence>
<keyword evidence="11" id="KW-0106">Calcium</keyword>
<evidence type="ECO:0000256" key="7">
    <source>
        <dbReference type="ARBA" id="ARBA00022722"/>
    </source>
</evidence>
<dbReference type="InParanoid" id="A0A4S2MW53"/>
<organism evidence="17 18">
    <name type="scientific">Ascodesmis nigricans</name>
    <dbReference type="NCBI Taxonomy" id="341454"/>
    <lineage>
        <taxon>Eukaryota</taxon>
        <taxon>Fungi</taxon>
        <taxon>Dikarya</taxon>
        <taxon>Ascomycota</taxon>
        <taxon>Pezizomycotina</taxon>
        <taxon>Pezizomycetes</taxon>
        <taxon>Pezizales</taxon>
        <taxon>Ascodesmidaceae</taxon>
        <taxon>Ascodesmis</taxon>
    </lineage>
</organism>
<dbReference type="FunCoup" id="A0A4S2MW53">
    <property type="interactions" value="12"/>
</dbReference>
<feature type="domain" description="TNase-like" evidence="16">
    <location>
        <begin position="76"/>
        <end position="236"/>
    </location>
</feature>
<evidence type="ECO:0000256" key="15">
    <source>
        <dbReference type="SAM" id="MobiDB-lite"/>
    </source>
</evidence>
<feature type="region of interest" description="Disordered" evidence="15">
    <location>
        <begin position="1"/>
        <end position="22"/>
    </location>
</feature>
<evidence type="ECO:0000256" key="1">
    <source>
        <dbReference type="ARBA" id="ARBA00004167"/>
    </source>
</evidence>
<dbReference type="SUPFAM" id="SSF50199">
    <property type="entry name" value="Staphylococcal nuclease"/>
    <property type="match status" value="1"/>
</dbReference>
<dbReference type="FunFam" id="2.40.50.90:FF:000029">
    <property type="entry name" value="Probable endonuclease lcl3"/>
    <property type="match status" value="1"/>
</dbReference>
<dbReference type="Proteomes" id="UP000298138">
    <property type="component" value="Unassembled WGS sequence"/>
</dbReference>
<proteinExistence type="inferred from homology"/>
<dbReference type="GO" id="GO:0005739">
    <property type="term" value="C:mitochondrion"/>
    <property type="evidence" value="ECO:0007669"/>
    <property type="project" value="UniProtKB-SubCell"/>
</dbReference>
<dbReference type="AlphaFoldDB" id="A0A4S2MW53"/>
<comment type="subcellular location">
    <subcellularLocation>
        <location evidence="1">Membrane</location>
        <topology evidence="1">Single-pass membrane protein</topology>
    </subcellularLocation>
    <subcellularLocation>
        <location evidence="2">Mitochondrion</location>
    </subcellularLocation>
</comment>
<dbReference type="GO" id="GO:0016787">
    <property type="term" value="F:hydrolase activity"/>
    <property type="evidence" value="ECO:0007669"/>
    <property type="project" value="UniProtKB-KW"/>
</dbReference>
<reference evidence="17 18" key="1">
    <citation type="submission" date="2019-04" db="EMBL/GenBank/DDBJ databases">
        <title>Comparative genomics and transcriptomics to analyze fruiting body development in filamentous ascomycetes.</title>
        <authorList>
            <consortium name="DOE Joint Genome Institute"/>
            <person name="Lutkenhaus R."/>
            <person name="Traeger S."/>
            <person name="Breuer J."/>
            <person name="Kuo A."/>
            <person name="Lipzen A."/>
            <person name="Pangilinan J."/>
            <person name="Dilworth D."/>
            <person name="Sandor L."/>
            <person name="Poggeler S."/>
            <person name="Barry K."/>
            <person name="Grigoriev I.V."/>
            <person name="Nowrousian M."/>
        </authorList>
    </citation>
    <scope>NUCLEOTIDE SEQUENCE [LARGE SCALE GENOMIC DNA]</scope>
    <source>
        <strain evidence="17 18">CBS 389.68</strain>
    </source>
</reference>
<evidence type="ECO:0000256" key="4">
    <source>
        <dbReference type="ARBA" id="ARBA00013404"/>
    </source>
</evidence>
<keyword evidence="9" id="KW-0255">Endonuclease</keyword>
<keyword evidence="10" id="KW-0378">Hydrolase</keyword>
<evidence type="ECO:0000256" key="12">
    <source>
        <dbReference type="ARBA" id="ARBA00022989"/>
    </source>
</evidence>
<dbReference type="GO" id="GO:0016020">
    <property type="term" value="C:membrane"/>
    <property type="evidence" value="ECO:0007669"/>
    <property type="project" value="UniProtKB-SubCell"/>
</dbReference>